<feature type="compositionally biased region" description="Gly residues" evidence="2">
    <location>
        <begin position="222"/>
        <end position="232"/>
    </location>
</feature>
<organism evidence="4 5">
    <name type="scientific">Zasmidium cellare ATCC 36951</name>
    <dbReference type="NCBI Taxonomy" id="1080233"/>
    <lineage>
        <taxon>Eukaryota</taxon>
        <taxon>Fungi</taxon>
        <taxon>Dikarya</taxon>
        <taxon>Ascomycota</taxon>
        <taxon>Pezizomycotina</taxon>
        <taxon>Dothideomycetes</taxon>
        <taxon>Dothideomycetidae</taxon>
        <taxon>Mycosphaerellales</taxon>
        <taxon>Mycosphaerellaceae</taxon>
        <taxon>Zasmidium</taxon>
    </lineage>
</organism>
<dbReference type="GO" id="GO:0008270">
    <property type="term" value="F:zinc ion binding"/>
    <property type="evidence" value="ECO:0007669"/>
    <property type="project" value="UniProtKB-KW"/>
</dbReference>
<feature type="region of interest" description="Disordered" evidence="2">
    <location>
        <begin position="108"/>
        <end position="237"/>
    </location>
</feature>
<feature type="domain" description="CCHC-type" evidence="3">
    <location>
        <begin position="244"/>
        <end position="259"/>
    </location>
</feature>
<name>A0A6A6CCR0_ZASCE</name>
<sequence length="264" mass="28701">MATPAKQGKSMSSRLAGMKFMQRAAASTPSTPSTPAEPPSKKQRLSNGSSIRSPATPVDVDEQRRVDAIEKEAARRGETKWYLSFREPEVQASESPLRIVSAGFSALDAGHDDEARTAEEDEETVRPQVAGRKSFGNFNKAKDQKADEDSSDDSESDEDEGEIEDDPTGVKALIAQGRKEAADRARADRKAKKAADSAESLRLAEQRRKKDVNLNKVHSISSGGGRVSGGGPSKKSSYLENMICHRCSEKGHMSKDCPQRGPRR</sequence>
<dbReference type="InterPro" id="IPR036875">
    <property type="entry name" value="Znf_CCHC_sf"/>
</dbReference>
<dbReference type="AlphaFoldDB" id="A0A6A6CCR0"/>
<feature type="compositionally biased region" description="Basic and acidic residues" evidence="2">
    <location>
        <begin position="177"/>
        <end position="196"/>
    </location>
</feature>
<protein>
    <recommendedName>
        <fullName evidence="3">CCHC-type domain-containing protein</fullName>
    </recommendedName>
</protein>
<accession>A0A6A6CCR0</accession>
<keyword evidence="1" id="KW-0862">Zinc</keyword>
<evidence type="ECO:0000313" key="4">
    <source>
        <dbReference type="EMBL" id="KAF2163479.1"/>
    </source>
</evidence>
<dbReference type="PROSITE" id="PS50158">
    <property type="entry name" value="ZF_CCHC"/>
    <property type="match status" value="1"/>
</dbReference>
<reference evidence="4" key="1">
    <citation type="journal article" date="2020" name="Stud. Mycol.">
        <title>101 Dothideomycetes genomes: a test case for predicting lifestyles and emergence of pathogens.</title>
        <authorList>
            <person name="Haridas S."/>
            <person name="Albert R."/>
            <person name="Binder M."/>
            <person name="Bloem J."/>
            <person name="Labutti K."/>
            <person name="Salamov A."/>
            <person name="Andreopoulos B."/>
            <person name="Baker S."/>
            <person name="Barry K."/>
            <person name="Bills G."/>
            <person name="Bluhm B."/>
            <person name="Cannon C."/>
            <person name="Castanera R."/>
            <person name="Culley D."/>
            <person name="Daum C."/>
            <person name="Ezra D."/>
            <person name="Gonzalez J."/>
            <person name="Henrissat B."/>
            <person name="Kuo A."/>
            <person name="Liang C."/>
            <person name="Lipzen A."/>
            <person name="Lutzoni F."/>
            <person name="Magnuson J."/>
            <person name="Mondo S."/>
            <person name="Nolan M."/>
            <person name="Ohm R."/>
            <person name="Pangilinan J."/>
            <person name="Park H.-J."/>
            <person name="Ramirez L."/>
            <person name="Alfaro M."/>
            <person name="Sun H."/>
            <person name="Tritt A."/>
            <person name="Yoshinaga Y."/>
            <person name="Zwiers L.-H."/>
            <person name="Turgeon B."/>
            <person name="Goodwin S."/>
            <person name="Spatafora J."/>
            <person name="Crous P."/>
            <person name="Grigoriev I."/>
        </authorList>
    </citation>
    <scope>NUCLEOTIDE SEQUENCE</scope>
    <source>
        <strain evidence="4">ATCC 36951</strain>
    </source>
</reference>
<dbReference type="Pfam" id="PF00098">
    <property type="entry name" value="zf-CCHC"/>
    <property type="match status" value="1"/>
</dbReference>
<evidence type="ECO:0000313" key="5">
    <source>
        <dbReference type="Proteomes" id="UP000799537"/>
    </source>
</evidence>
<feature type="compositionally biased region" description="Basic and acidic residues" evidence="2">
    <location>
        <begin position="109"/>
        <end position="118"/>
    </location>
</feature>
<evidence type="ECO:0000259" key="3">
    <source>
        <dbReference type="PROSITE" id="PS50158"/>
    </source>
</evidence>
<feature type="compositionally biased region" description="Basic and acidic residues" evidence="2">
    <location>
        <begin position="202"/>
        <end position="213"/>
    </location>
</feature>
<gene>
    <name evidence="4" type="ORF">M409DRAFT_68423</name>
</gene>
<dbReference type="SMART" id="SM00343">
    <property type="entry name" value="ZnF_C2HC"/>
    <property type="match status" value="1"/>
</dbReference>
<keyword evidence="1" id="KW-0863">Zinc-finger</keyword>
<feature type="compositionally biased region" description="Acidic residues" evidence="2">
    <location>
        <begin position="149"/>
        <end position="167"/>
    </location>
</feature>
<dbReference type="RefSeq" id="XP_033664368.1">
    <property type="nucleotide sequence ID" value="XM_033817836.1"/>
</dbReference>
<feature type="compositionally biased region" description="Basic and acidic residues" evidence="2">
    <location>
        <begin position="61"/>
        <end position="79"/>
    </location>
</feature>
<dbReference type="EMBL" id="ML993608">
    <property type="protein sequence ID" value="KAF2163479.1"/>
    <property type="molecule type" value="Genomic_DNA"/>
</dbReference>
<feature type="region of interest" description="Disordered" evidence="2">
    <location>
        <begin position="1"/>
        <end position="96"/>
    </location>
</feature>
<dbReference type="Proteomes" id="UP000799537">
    <property type="component" value="Unassembled WGS sequence"/>
</dbReference>
<dbReference type="InterPro" id="IPR001878">
    <property type="entry name" value="Znf_CCHC"/>
</dbReference>
<evidence type="ECO:0000256" key="2">
    <source>
        <dbReference type="SAM" id="MobiDB-lite"/>
    </source>
</evidence>
<proteinExistence type="predicted"/>
<evidence type="ECO:0000256" key="1">
    <source>
        <dbReference type="PROSITE-ProRule" id="PRU00047"/>
    </source>
</evidence>
<keyword evidence="5" id="KW-1185">Reference proteome</keyword>
<dbReference type="Gene3D" id="4.10.60.10">
    <property type="entry name" value="Zinc finger, CCHC-type"/>
    <property type="match status" value="1"/>
</dbReference>
<feature type="compositionally biased region" description="Low complexity" evidence="2">
    <location>
        <begin position="24"/>
        <end position="34"/>
    </location>
</feature>
<dbReference type="GeneID" id="54571108"/>
<keyword evidence="1" id="KW-0479">Metal-binding</keyword>
<dbReference type="SUPFAM" id="SSF57756">
    <property type="entry name" value="Retrovirus zinc finger-like domains"/>
    <property type="match status" value="1"/>
</dbReference>
<dbReference type="GO" id="GO:0003676">
    <property type="term" value="F:nucleic acid binding"/>
    <property type="evidence" value="ECO:0007669"/>
    <property type="project" value="InterPro"/>
</dbReference>
<dbReference type="OrthoDB" id="427960at2759"/>